<keyword evidence="2" id="KW-0560">Oxidoreductase</keyword>
<keyword evidence="3" id="KW-0812">Transmembrane</keyword>
<reference evidence="5 6" key="1">
    <citation type="submission" date="2018-06" db="EMBL/GenBank/DDBJ databases">
        <title>A transcriptomic atlas of mushroom development highlights an independent origin of complex multicellularity.</title>
        <authorList>
            <consortium name="DOE Joint Genome Institute"/>
            <person name="Krizsan K."/>
            <person name="Almasi E."/>
            <person name="Merenyi Z."/>
            <person name="Sahu N."/>
            <person name="Viragh M."/>
            <person name="Koszo T."/>
            <person name="Mondo S."/>
            <person name="Kiss B."/>
            <person name="Balint B."/>
            <person name="Kues U."/>
            <person name="Barry K."/>
            <person name="Hegedus J.C."/>
            <person name="Henrissat B."/>
            <person name="Johnson J."/>
            <person name="Lipzen A."/>
            <person name="Ohm R."/>
            <person name="Nagy I."/>
            <person name="Pangilinan J."/>
            <person name="Yan J."/>
            <person name="Xiong Y."/>
            <person name="Grigoriev I.V."/>
            <person name="Hibbett D.S."/>
            <person name="Nagy L.G."/>
        </authorList>
    </citation>
    <scope>NUCLEOTIDE SEQUENCE [LARGE SCALE GENOMIC DNA]</scope>
    <source>
        <strain evidence="5 6">SZMC22713</strain>
    </source>
</reference>
<dbReference type="PANTHER" id="PTHR47706">
    <property type="entry name" value="NMRA-LIKE FAMILY PROTEIN"/>
    <property type="match status" value="1"/>
</dbReference>
<keyword evidence="6" id="KW-1185">Reference proteome</keyword>
<name>A0A4Y7Q9I0_9AGAM</name>
<dbReference type="AlphaFoldDB" id="A0A4Y7Q9I0"/>
<dbReference type="Proteomes" id="UP000294933">
    <property type="component" value="Unassembled WGS sequence"/>
</dbReference>
<dbReference type="EMBL" id="ML170167">
    <property type="protein sequence ID" value="TDL24323.1"/>
    <property type="molecule type" value="Genomic_DNA"/>
</dbReference>
<evidence type="ECO:0000256" key="1">
    <source>
        <dbReference type="ARBA" id="ARBA00022857"/>
    </source>
</evidence>
<dbReference type="GO" id="GO:0016491">
    <property type="term" value="F:oxidoreductase activity"/>
    <property type="evidence" value="ECO:0007669"/>
    <property type="project" value="UniProtKB-KW"/>
</dbReference>
<gene>
    <name evidence="5" type="ORF">BD410DRAFT_786439</name>
</gene>
<organism evidence="5 6">
    <name type="scientific">Rickenella mellea</name>
    <dbReference type="NCBI Taxonomy" id="50990"/>
    <lineage>
        <taxon>Eukaryota</taxon>
        <taxon>Fungi</taxon>
        <taxon>Dikarya</taxon>
        <taxon>Basidiomycota</taxon>
        <taxon>Agaricomycotina</taxon>
        <taxon>Agaricomycetes</taxon>
        <taxon>Hymenochaetales</taxon>
        <taxon>Rickenellaceae</taxon>
        <taxon>Rickenella</taxon>
    </lineage>
</organism>
<dbReference type="Pfam" id="PF05368">
    <property type="entry name" value="NmrA"/>
    <property type="match status" value="1"/>
</dbReference>
<keyword evidence="3" id="KW-0472">Membrane</keyword>
<dbReference type="PANTHER" id="PTHR47706:SF9">
    <property type="entry name" value="NMRA-LIKE DOMAIN-CONTAINING PROTEIN-RELATED"/>
    <property type="match status" value="1"/>
</dbReference>
<dbReference type="InterPro" id="IPR051609">
    <property type="entry name" value="NmrA/Isoflavone_reductase-like"/>
</dbReference>
<feature type="domain" description="NmrA-like" evidence="4">
    <location>
        <begin position="4"/>
        <end position="113"/>
    </location>
</feature>
<feature type="transmembrane region" description="Helical" evidence="3">
    <location>
        <begin position="166"/>
        <end position="191"/>
    </location>
</feature>
<evidence type="ECO:0000259" key="4">
    <source>
        <dbReference type="Pfam" id="PF05368"/>
    </source>
</evidence>
<sequence length="200" mass="21437">MSITTAIAGATGNLGLSITRQFLSPTLKPHLSRIIALTRDPSSAKANELRNLGAEIRAVDSSSDDSLRTALEGADVVVNAIGSRSGDMKEKVLDAAVAVGAKVYFPSEFGVYVQSICSTLGQIADLQVSSDHRLNDFPGYEHSEWTTKRAHVERAKQLGAGKMKIISLYTGAFLEMIVSVSPLTFLLWVVLITKQSNSGI</sequence>
<accession>A0A4Y7Q9I0</accession>
<evidence type="ECO:0000256" key="3">
    <source>
        <dbReference type="SAM" id="Phobius"/>
    </source>
</evidence>
<evidence type="ECO:0000313" key="6">
    <source>
        <dbReference type="Proteomes" id="UP000294933"/>
    </source>
</evidence>
<dbReference type="OrthoDB" id="5283654at2759"/>
<proteinExistence type="predicted"/>
<keyword evidence="3" id="KW-1133">Transmembrane helix</keyword>
<dbReference type="Gene3D" id="3.40.50.720">
    <property type="entry name" value="NAD(P)-binding Rossmann-like Domain"/>
    <property type="match status" value="1"/>
</dbReference>
<evidence type="ECO:0000256" key="2">
    <source>
        <dbReference type="ARBA" id="ARBA00023002"/>
    </source>
</evidence>
<keyword evidence="1" id="KW-0521">NADP</keyword>
<dbReference type="InterPro" id="IPR036291">
    <property type="entry name" value="NAD(P)-bd_dom_sf"/>
</dbReference>
<dbReference type="STRING" id="50990.A0A4Y7Q9I0"/>
<evidence type="ECO:0000313" key="5">
    <source>
        <dbReference type="EMBL" id="TDL24323.1"/>
    </source>
</evidence>
<dbReference type="InterPro" id="IPR008030">
    <property type="entry name" value="NmrA-like"/>
</dbReference>
<dbReference type="SUPFAM" id="SSF51735">
    <property type="entry name" value="NAD(P)-binding Rossmann-fold domains"/>
    <property type="match status" value="1"/>
</dbReference>
<protein>
    <recommendedName>
        <fullName evidence="4">NmrA-like domain-containing protein</fullName>
    </recommendedName>
</protein>
<dbReference type="VEuPathDB" id="FungiDB:BD410DRAFT_786439"/>